<name>A0A6A6BEI7_9PEZI</name>
<evidence type="ECO:0000313" key="2">
    <source>
        <dbReference type="EMBL" id="KAF2141948.1"/>
    </source>
</evidence>
<dbReference type="GeneID" id="54295165"/>
<evidence type="ECO:0000256" key="1">
    <source>
        <dbReference type="SAM" id="Phobius"/>
    </source>
</evidence>
<accession>A0A6A6BEI7</accession>
<feature type="transmembrane region" description="Helical" evidence="1">
    <location>
        <begin position="29"/>
        <end position="48"/>
    </location>
</feature>
<keyword evidence="1" id="KW-0472">Membrane</keyword>
<evidence type="ECO:0000313" key="3">
    <source>
        <dbReference type="Proteomes" id="UP000799438"/>
    </source>
</evidence>
<reference evidence="2" key="1">
    <citation type="journal article" date="2020" name="Stud. Mycol.">
        <title>101 Dothideomycetes genomes: a test case for predicting lifestyles and emergence of pathogens.</title>
        <authorList>
            <person name="Haridas S."/>
            <person name="Albert R."/>
            <person name="Binder M."/>
            <person name="Bloem J."/>
            <person name="Labutti K."/>
            <person name="Salamov A."/>
            <person name="Andreopoulos B."/>
            <person name="Baker S."/>
            <person name="Barry K."/>
            <person name="Bills G."/>
            <person name="Bluhm B."/>
            <person name="Cannon C."/>
            <person name="Castanera R."/>
            <person name="Culley D."/>
            <person name="Daum C."/>
            <person name="Ezra D."/>
            <person name="Gonzalez J."/>
            <person name="Henrissat B."/>
            <person name="Kuo A."/>
            <person name="Liang C."/>
            <person name="Lipzen A."/>
            <person name="Lutzoni F."/>
            <person name="Magnuson J."/>
            <person name="Mondo S."/>
            <person name="Nolan M."/>
            <person name="Ohm R."/>
            <person name="Pangilinan J."/>
            <person name="Park H.-J."/>
            <person name="Ramirez L."/>
            <person name="Alfaro M."/>
            <person name="Sun H."/>
            <person name="Tritt A."/>
            <person name="Yoshinaga Y."/>
            <person name="Zwiers L.-H."/>
            <person name="Turgeon B."/>
            <person name="Goodwin S."/>
            <person name="Spatafora J."/>
            <person name="Crous P."/>
            <person name="Grigoriev I."/>
        </authorList>
    </citation>
    <scope>NUCLEOTIDE SEQUENCE</scope>
    <source>
        <strain evidence="2">CBS 121167</strain>
    </source>
</reference>
<dbReference type="RefSeq" id="XP_033397660.1">
    <property type="nucleotide sequence ID" value="XM_033537669.1"/>
</dbReference>
<dbReference type="AlphaFoldDB" id="A0A6A6BEI7"/>
<feature type="transmembrane region" description="Helical" evidence="1">
    <location>
        <begin position="7"/>
        <end position="23"/>
    </location>
</feature>
<organism evidence="2 3">
    <name type="scientific">Aplosporella prunicola CBS 121167</name>
    <dbReference type="NCBI Taxonomy" id="1176127"/>
    <lineage>
        <taxon>Eukaryota</taxon>
        <taxon>Fungi</taxon>
        <taxon>Dikarya</taxon>
        <taxon>Ascomycota</taxon>
        <taxon>Pezizomycotina</taxon>
        <taxon>Dothideomycetes</taxon>
        <taxon>Dothideomycetes incertae sedis</taxon>
        <taxon>Botryosphaeriales</taxon>
        <taxon>Aplosporellaceae</taxon>
        <taxon>Aplosporella</taxon>
    </lineage>
</organism>
<sequence>MHIHAHPVFFFSLFFANSSYSLFVEPQALPLASCIYICIYIYMCVCACHSHRSRIASSFSSCVLRLGSCVSVVVVKPASQSVRQASQPAQKQAQRVVGPAHLFPSLPSQSQRISIPIHRQSESRALGAYVRL</sequence>
<protein>
    <submittedName>
        <fullName evidence="2">Uncharacterized protein</fullName>
    </submittedName>
</protein>
<keyword evidence="3" id="KW-1185">Reference proteome</keyword>
<keyword evidence="1" id="KW-1133">Transmembrane helix</keyword>
<proteinExistence type="predicted"/>
<dbReference type="EMBL" id="ML995485">
    <property type="protein sequence ID" value="KAF2141948.1"/>
    <property type="molecule type" value="Genomic_DNA"/>
</dbReference>
<dbReference type="Proteomes" id="UP000799438">
    <property type="component" value="Unassembled WGS sequence"/>
</dbReference>
<gene>
    <name evidence="2" type="ORF">K452DRAFT_23871</name>
</gene>
<keyword evidence="1" id="KW-0812">Transmembrane</keyword>